<evidence type="ECO:0000313" key="4">
    <source>
        <dbReference type="Proteomes" id="UP000005239"/>
    </source>
</evidence>
<accession>A0A8R1UMV4</accession>
<protein>
    <submittedName>
        <fullName evidence="3">Uncharacterized protein</fullName>
    </submittedName>
</protein>
<reference evidence="3" key="2">
    <citation type="submission" date="2022-06" db="UniProtKB">
        <authorList>
            <consortium name="EnsemblMetazoa"/>
        </authorList>
    </citation>
    <scope>IDENTIFICATION</scope>
    <source>
        <strain evidence="3">PS312</strain>
    </source>
</reference>
<feature type="region of interest" description="Disordered" evidence="1">
    <location>
        <begin position="24"/>
        <end position="61"/>
    </location>
</feature>
<keyword evidence="2" id="KW-0732">Signal</keyword>
<feature type="signal peptide" evidence="2">
    <location>
        <begin position="1"/>
        <end position="17"/>
    </location>
</feature>
<evidence type="ECO:0000313" key="3">
    <source>
        <dbReference type="EnsemblMetazoa" id="PPA30803.1"/>
    </source>
</evidence>
<evidence type="ECO:0000256" key="2">
    <source>
        <dbReference type="SAM" id="SignalP"/>
    </source>
</evidence>
<gene>
    <name evidence="3" type="primary">WBGene00203669</name>
</gene>
<dbReference type="Proteomes" id="UP000005239">
    <property type="component" value="Unassembled WGS sequence"/>
</dbReference>
<feature type="chain" id="PRO_5043926840" evidence="2">
    <location>
        <begin position="18"/>
        <end position="124"/>
    </location>
</feature>
<organism evidence="3 4">
    <name type="scientific">Pristionchus pacificus</name>
    <name type="common">Parasitic nematode worm</name>
    <dbReference type="NCBI Taxonomy" id="54126"/>
    <lineage>
        <taxon>Eukaryota</taxon>
        <taxon>Metazoa</taxon>
        <taxon>Ecdysozoa</taxon>
        <taxon>Nematoda</taxon>
        <taxon>Chromadorea</taxon>
        <taxon>Rhabditida</taxon>
        <taxon>Rhabditina</taxon>
        <taxon>Diplogasteromorpha</taxon>
        <taxon>Diplogasteroidea</taxon>
        <taxon>Neodiplogasteridae</taxon>
        <taxon>Pristionchus</taxon>
    </lineage>
</organism>
<reference evidence="4" key="1">
    <citation type="journal article" date="2008" name="Nat. Genet.">
        <title>The Pristionchus pacificus genome provides a unique perspective on nematode lifestyle and parasitism.</title>
        <authorList>
            <person name="Dieterich C."/>
            <person name="Clifton S.W."/>
            <person name="Schuster L.N."/>
            <person name="Chinwalla A."/>
            <person name="Delehaunty K."/>
            <person name="Dinkelacker I."/>
            <person name="Fulton L."/>
            <person name="Fulton R."/>
            <person name="Godfrey J."/>
            <person name="Minx P."/>
            <person name="Mitreva M."/>
            <person name="Roeseler W."/>
            <person name="Tian H."/>
            <person name="Witte H."/>
            <person name="Yang S.P."/>
            <person name="Wilson R.K."/>
            <person name="Sommer R.J."/>
        </authorList>
    </citation>
    <scope>NUCLEOTIDE SEQUENCE [LARGE SCALE GENOMIC DNA]</scope>
    <source>
        <strain evidence="4">PS312</strain>
    </source>
</reference>
<name>A0A2A6C028_PRIPA</name>
<accession>A0A2A6C028</accession>
<dbReference type="AlphaFoldDB" id="A0A2A6C028"/>
<dbReference type="EnsemblMetazoa" id="PPA30803.1">
    <property type="protein sequence ID" value="PPA30803.1"/>
    <property type="gene ID" value="WBGene00203669"/>
</dbReference>
<sequence>MRLSLAVLLLTVGLSTAIPVYTSHSEDPTTIPRAETGLTRTPRTARCPPPPTVVLRPAGSVPPPLAPVIGGRLLTRDQVVPPTPRTPFKAARGPAIIPKDFGARKIEKRSADAFAPDSLVATTR</sequence>
<keyword evidence="4" id="KW-1185">Reference proteome</keyword>
<proteinExistence type="predicted"/>
<evidence type="ECO:0000256" key="1">
    <source>
        <dbReference type="SAM" id="MobiDB-lite"/>
    </source>
</evidence>